<dbReference type="EMBL" id="HE573023">
    <property type="protein sequence ID" value="CCC49119.1"/>
    <property type="molecule type" value="Genomic_DNA"/>
</dbReference>
<evidence type="ECO:0000313" key="1">
    <source>
        <dbReference type="EMBL" id="CCC49119.1"/>
    </source>
</evidence>
<sequence>MVCDFVIDLFWIRQWPISKKEQGKSYAQAWKCRNIKKEGCAVWRVGLLITQLQDLGRESNGADVCCCCFCITRWSHLSFFLFNASETSYSDMKNMRMESGYQCS</sequence>
<accession>G0TYS0</accession>
<gene>
    <name evidence="1" type="ORF">TVY486_0704530</name>
</gene>
<reference evidence="1" key="1">
    <citation type="journal article" date="2012" name="Proc. Natl. Acad. Sci. U.S.A.">
        <title>Antigenic diversity is generated by distinct evolutionary mechanisms in African trypanosome species.</title>
        <authorList>
            <person name="Jackson A.P."/>
            <person name="Berry A."/>
            <person name="Aslett M."/>
            <person name="Allison H.C."/>
            <person name="Burton P."/>
            <person name="Vavrova-Anderson J."/>
            <person name="Brown R."/>
            <person name="Browne H."/>
            <person name="Corton N."/>
            <person name="Hauser H."/>
            <person name="Gamble J."/>
            <person name="Gilderthorp R."/>
            <person name="Marcello L."/>
            <person name="McQuillan J."/>
            <person name="Otto T.D."/>
            <person name="Quail M.A."/>
            <person name="Sanders M.J."/>
            <person name="van Tonder A."/>
            <person name="Ginger M.L."/>
            <person name="Field M.C."/>
            <person name="Barry J.D."/>
            <person name="Hertz-Fowler C."/>
            <person name="Berriman M."/>
        </authorList>
    </citation>
    <scope>NUCLEOTIDE SEQUENCE</scope>
    <source>
        <strain evidence="1">Y486</strain>
    </source>
</reference>
<dbReference type="VEuPathDB" id="TriTrypDB:TvY486_0704530"/>
<proteinExistence type="predicted"/>
<dbReference type="AlphaFoldDB" id="G0TYS0"/>
<protein>
    <submittedName>
        <fullName evidence="1">Uncharacterized protein</fullName>
    </submittedName>
</protein>
<organism evidence="1">
    <name type="scientific">Trypanosoma vivax (strain Y486)</name>
    <dbReference type="NCBI Taxonomy" id="1055687"/>
    <lineage>
        <taxon>Eukaryota</taxon>
        <taxon>Discoba</taxon>
        <taxon>Euglenozoa</taxon>
        <taxon>Kinetoplastea</taxon>
        <taxon>Metakinetoplastina</taxon>
        <taxon>Trypanosomatida</taxon>
        <taxon>Trypanosomatidae</taxon>
        <taxon>Trypanosoma</taxon>
        <taxon>Duttonella</taxon>
    </lineage>
</organism>
<name>G0TYS0_TRYVY</name>